<reference evidence="1 2" key="1">
    <citation type="journal article" date="2013" name="Proc. Natl. Acad. Sci. U.S.A.">
        <title>Genome of an arbuscular mycorrhizal fungus provides insight into the oldest plant symbiosis.</title>
        <authorList>
            <person name="Tisserant E."/>
            <person name="Malbreil M."/>
            <person name="Kuo A."/>
            <person name="Kohler A."/>
            <person name="Symeonidi A."/>
            <person name="Balestrini R."/>
            <person name="Charron P."/>
            <person name="Duensing N."/>
            <person name="Frei Dit Frey N."/>
            <person name="Gianinazzi-Pearson V."/>
            <person name="Gilbert L.B."/>
            <person name="Handa Y."/>
            <person name="Herr J.R."/>
            <person name="Hijri M."/>
            <person name="Koul R."/>
            <person name="Kawaguchi M."/>
            <person name="Krajinski F."/>
            <person name="Lammers P.J."/>
            <person name="Masclaux F.G."/>
            <person name="Murat C."/>
            <person name="Morin E."/>
            <person name="Ndikumana S."/>
            <person name="Pagni M."/>
            <person name="Petitpierre D."/>
            <person name="Requena N."/>
            <person name="Rosikiewicz P."/>
            <person name="Riley R."/>
            <person name="Saito K."/>
            <person name="San Clemente H."/>
            <person name="Shapiro H."/>
            <person name="van Tuinen D."/>
            <person name="Becard G."/>
            <person name="Bonfante P."/>
            <person name="Paszkowski U."/>
            <person name="Shachar-Hill Y.Y."/>
            <person name="Tuskan G.A."/>
            <person name="Young P.W."/>
            <person name="Sanders I.R."/>
            <person name="Henrissat B."/>
            <person name="Rensing S.A."/>
            <person name="Grigoriev I.V."/>
            <person name="Corradi N."/>
            <person name="Roux C."/>
            <person name="Martin F."/>
        </authorList>
    </citation>
    <scope>NUCLEOTIDE SEQUENCE [LARGE SCALE GENOMIC DNA]</scope>
    <source>
        <strain evidence="1 2">DAOM 197198</strain>
    </source>
</reference>
<organism evidence="1 2">
    <name type="scientific">Rhizophagus irregularis (strain DAOM 181602 / DAOM 197198 / MUCL 43194)</name>
    <name type="common">Arbuscular mycorrhizal fungus</name>
    <name type="synonym">Glomus intraradices</name>
    <dbReference type="NCBI Taxonomy" id="747089"/>
    <lineage>
        <taxon>Eukaryota</taxon>
        <taxon>Fungi</taxon>
        <taxon>Fungi incertae sedis</taxon>
        <taxon>Mucoromycota</taxon>
        <taxon>Glomeromycotina</taxon>
        <taxon>Glomeromycetes</taxon>
        <taxon>Glomerales</taxon>
        <taxon>Glomeraceae</taxon>
        <taxon>Rhizophagus</taxon>
    </lineage>
</organism>
<keyword evidence="2" id="KW-1185">Reference proteome</keyword>
<dbReference type="Proteomes" id="UP000018888">
    <property type="component" value="Unassembled WGS sequence"/>
</dbReference>
<protein>
    <submittedName>
        <fullName evidence="1">Uncharacterized protein</fullName>
    </submittedName>
</protein>
<accession>A0A2P4Q7S6</accession>
<dbReference type="VEuPathDB" id="FungiDB:RhiirFUN_011725"/>
<gene>
    <name evidence="1" type="ORF">GLOIN_2v1874260</name>
</gene>
<reference evidence="1 2" key="2">
    <citation type="journal article" date="2018" name="New Phytol.">
        <title>High intraspecific genome diversity in the model arbuscular mycorrhizal symbiont Rhizophagus irregularis.</title>
        <authorList>
            <person name="Chen E.C.H."/>
            <person name="Morin E."/>
            <person name="Beaudet D."/>
            <person name="Noel J."/>
            <person name="Yildirir G."/>
            <person name="Ndikumana S."/>
            <person name="Charron P."/>
            <person name="St-Onge C."/>
            <person name="Giorgi J."/>
            <person name="Kruger M."/>
            <person name="Marton T."/>
            <person name="Ropars J."/>
            <person name="Grigoriev I.V."/>
            <person name="Hainaut M."/>
            <person name="Henrissat B."/>
            <person name="Roux C."/>
            <person name="Martin F."/>
            <person name="Corradi N."/>
        </authorList>
    </citation>
    <scope>NUCLEOTIDE SEQUENCE [LARGE SCALE GENOMIC DNA]</scope>
    <source>
        <strain evidence="1 2">DAOM 197198</strain>
    </source>
</reference>
<dbReference type="EMBL" id="AUPC02000081">
    <property type="protein sequence ID" value="POG73648.1"/>
    <property type="molecule type" value="Genomic_DNA"/>
</dbReference>
<evidence type="ECO:0000313" key="1">
    <source>
        <dbReference type="EMBL" id="POG73648.1"/>
    </source>
</evidence>
<dbReference type="AlphaFoldDB" id="A0A2P4Q7S6"/>
<sequence length="237" mass="28127">MTVMSILNVGYSVNNEFKYFINDDLNFESLINQRKLHEAYCSKPLERRFKPVGLNLNLSNNISIQPNKASHFVVYFTKNENPEQRFVTQREKRWKDNRKNLALTLAQLHIEELEKSRKKKMINKRKAHISTIQRRVISVYFEAYGKHCYTDEPVETINDISYISLHVYIPIHFNVFSDLVKEGCNILTHHIPSNIVYHISETKVLIDSNMLKLVGDEKKYYDEYFGRDDIIEKMKKY</sequence>
<name>A0A2P4Q7S6_RHIID</name>
<comment type="caution">
    <text evidence="1">The sequence shown here is derived from an EMBL/GenBank/DDBJ whole genome shotgun (WGS) entry which is preliminary data.</text>
</comment>
<proteinExistence type="predicted"/>
<evidence type="ECO:0000313" key="2">
    <source>
        <dbReference type="Proteomes" id="UP000018888"/>
    </source>
</evidence>